<keyword evidence="11" id="KW-1185">Reference proteome</keyword>
<evidence type="ECO:0000256" key="4">
    <source>
        <dbReference type="ARBA" id="ARBA00023040"/>
    </source>
</evidence>
<keyword evidence="4" id="KW-0297">G-protein coupled receptor</keyword>
<dbReference type="Proteomes" id="UP000596742">
    <property type="component" value="Unassembled WGS sequence"/>
</dbReference>
<feature type="transmembrane region" description="Helical" evidence="8">
    <location>
        <begin position="40"/>
        <end position="66"/>
    </location>
</feature>
<feature type="transmembrane region" description="Helical" evidence="8">
    <location>
        <begin position="207"/>
        <end position="235"/>
    </location>
</feature>
<dbReference type="GO" id="GO:0005886">
    <property type="term" value="C:plasma membrane"/>
    <property type="evidence" value="ECO:0007669"/>
    <property type="project" value="TreeGrafter"/>
</dbReference>
<dbReference type="OrthoDB" id="10053194at2759"/>
<dbReference type="GO" id="GO:0008188">
    <property type="term" value="F:neuropeptide receptor activity"/>
    <property type="evidence" value="ECO:0007669"/>
    <property type="project" value="TreeGrafter"/>
</dbReference>
<dbReference type="AlphaFoldDB" id="A0A8B6E6S0"/>
<protein>
    <recommendedName>
        <fullName evidence="9">G-protein coupled receptors family 1 profile domain-containing protein</fullName>
    </recommendedName>
</protein>
<comment type="subcellular location">
    <subcellularLocation>
        <location evidence="1">Membrane</location>
        <topology evidence="1">Multi-pass membrane protein</topology>
    </subcellularLocation>
</comment>
<feature type="domain" description="G-protein coupled receptors family 1 profile" evidence="9">
    <location>
        <begin position="58"/>
        <end position="264"/>
    </location>
</feature>
<dbReference type="GO" id="GO:0043005">
    <property type="term" value="C:neuron projection"/>
    <property type="evidence" value="ECO:0007669"/>
    <property type="project" value="TreeGrafter"/>
</dbReference>
<dbReference type="GO" id="GO:0042923">
    <property type="term" value="F:neuropeptide binding"/>
    <property type="evidence" value="ECO:0007669"/>
    <property type="project" value="TreeGrafter"/>
</dbReference>
<accession>A0A8B6E6S0</accession>
<feature type="transmembrane region" description="Helical" evidence="8">
    <location>
        <begin position="117"/>
        <end position="138"/>
    </location>
</feature>
<comment type="caution">
    <text evidence="10">The sequence shown here is derived from an EMBL/GenBank/DDBJ whole genome shotgun (WGS) entry which is preliminary data.</text>
</comment>
<evidence type="ECO:0000256" key="3">
    <source>
        <dbReference type="ARBA" id="ARBA00022989"/>
    </source>
</evidence>
<feature type="transmembrane region" description="Helical" evidence="8">
    <location>
        <begin position="78"/>
        <end position="105"/>
    </location>
</feature>
<feature type="transmembrane region" description="Helical" evidence="8">
    <location>
        <begin position="159"/>
        <end position="178"/>
    </location>
</feature>
<evidence type="ECO:0000313" key="10">
    <source>
        <dbReference type="EMBL" id="VDI29036.1"/>
    </source>
</evidence>
<dbReference type="PANTHER" id="PTHR24235:SF29">
    <property type="entry name" value="GH23382P"/>
    <property type="match status" value="1"/>
</dbReference>
<keyword evidence="6" id="KW-0675">Receptor</keyword>
<sequence length="264" mass="30430">MNFRGLNLTLENKSFWDNYDDLLSPAEDVFFETYDLPLSFIILVLLLYGMVAVISFGGNIVVCYTLCNGKVLLTVTNFFLASLSVSDILMTILCIPTTIISDIIYKHWVLGSFMCHVLHYLQLVAVLQRAFSVVAITCDRHFVISRPLKQRMTKKTARLLVLLLWILAFIIALPSAWYSQVIYLQNQPGSHGLCIELWDDQQLQHTYSVILLLLQYFMPLLIMICVYVHIGYIIWIKPTPGEADKVRDKRIALSKRKVSFIFRR</sequence>
<keyword evidence="5 8" id="KW-0472">Membrane</keyword>
<dbReference type="PROSITE" id="PS50262">
    <property type="entry name" value="G_PROTEIN_RECEP_F1_2"/>
    <property type="match status" value="1"/>
</dbReference>
<reference evidence="10" key="1">
    <citation type="submission" date="2018-11" db="EMBL/GenBank/DDBJ databases">
        <authorList>
            <person name="Alioto T."/>
            <person name="Alioto T."/>
        </authorList>
    </citation>
    <scope>NUCLEOTIDE SEQUENCE</scope>
</reference>
<evidence type="ECO:0000256" key="5">
    <source>
        <dbReference type="ARBA" id="ARBA00023136"/>
    </source>
</evidence>
<gene>
    <name evidence="10" type="ORF">MGAL_10B045523</name>
</gene>
<dbReference type="PANTHER" id="PTHR24235">
    <property type="entry name" value="NEUROPEPTIDE Y RECEPTOR"/>
    <property type="match status" value="1"/>
</dbReference>
<keyword evidence="3 8" id="KW-1133">Transmembrane helix</keyword>
<keyword evidence="7" id="KW-0807">Transducer</keyword>
<evidence type="ECO:0000256" key="8">
    <source>
        <dbReference type="SAM" id="Phobius"/>
    </source>
</evidence>
<evidence type="ECO:0000256" key="2">
    <source>
        <dbReference type="ARBA" id="ARBA00022692"/>
    </source>
</evidence>
<evidence type="ECO:0000313" key="11">
    <source>
        <dbReference type="Proteomes" id="UP000596742"/>
    </source>
</evidence>
<evidence type="ECO:0000256" key="1">
    <source>
        <dbReference type="ARBA" id="ARBA00004141"/>
    </source>
</evidence>
<dbReference type="SUPFAM" id="SSF81321">
    <property type="entry name" value="Family A G protein-coupled receptor-like"/>
    <property type="match status" value="1"/>
</dbReference>
<proteinExistence type="predicted"/>
<dbReference type="Gene3D" id="1.20.1070.10">
    <property type="entry name" value="Rhodopsin 7-helix transmembrane proteins"/>
    <property type="match status" value="1"/>
</dbReference>
<name>A0A8B6E6S0_MYTGA</name>
<dbReference type="PRINTS" id="PR00237">
    <property type="entry name" value="GPCRRHODOPSN"/>
</dbReference>
<keyword evidence="2 8" id="KW-0812">Transmembrane</keyword>
<organism evidence="10 11">
    <name type="scientific">Mytilus galloprovincialis</name>
    <name type="common">Mediterranean mussel</name>
    <dbReference type="NCBI Taxonomy" id="29158"/>
    <lineage>
        <taxon>Eukaryota</taxon>
        <taxon>Metazoa</taxon>
        <taxon>Spiralia</taxon>
        <taxon>Lophotrochozoa</taxon>
        <taxon>Mollusca</taxon>
        <taxon>Bivalvia</taxon>
        <taxon>Autobranchia</taxon>
        <taxon>Pteriomorphia</taxon>
        <taxon>Mytilida</taxon>
        <taxon>Mytiloidea</taxon>
        <taxon>Mytilidae</taxon>
        <taxon>Mytilinae</taxon>
        <taxon>Mytilus</taxon>
    </lineage>
</organism>
<evidence type="ECO:0000259" key="9">
    <source>
        <dbReference type="PROSITE" id="PS50262"/>
    </source>
</evidence>
<evidence type="ECO:0000256" key="6">
    <source>
        <dbReference type="ARBA" id="ARBA00023170"/>
    </source>
</evidence>
<dbReference type="EMBL" id="UYJE01004554">
    <property type="protein sequence ID" value="VDI29036.1"/>
    <property type="molecule type" value="Genomic_DNA"/>
</dbReference>
<dbReference type="InterPro" id="IPR017452">
    <property type="entry name" value="GPCR_Rhodpsn_7TM"/>
</dbReference>
<dbReference type="Pfam" id="PF00001">
    <property type="entry name" value="7tm_1"/>
    <property type="match status" value="1"/>
</dbReference>
<evidence type="ECO:0000256" key="7">
    <source>
        <dbReference type="ARBA" id="ARBA00023224"/>
    </source>
</evidence>
<dbReference type="InterPro" id="IPR000276">
    <property type="entry name" value="GPCR_Rhodpsn"/>
</dbReference>